<dbReference type="HOGENOM" id="CLU_048078_0_0_3"/>
<dbReference type="EMBL" id="DS989868">
    <property type="protein sequence ID" value="EDX71995.1"/>
    <property type="molecule type" value="Genomic_DNA"/>
</dbReference>
<dbReference type="InterPro" id="IPR036366">
    <property type="entry name" value="PGBDSf"/>
</dbReference>
<dbReference type="Gene3D" id="1.10.101.10">
    <property type="entry name" value="PGBD-like superfamily/PGBD"/>
    <property type="match status" value="2"/>
</dbReference>
<gene>
    <name evidence="2" type="ORF">MC7420_5139</name>
</gene>
<dbReference type="InterPro" id="IPR036365">
    <property type="entry name" value="PGBD-like_sf"/>
</dbReference>
<evidence type="ECO:0000313" key="2">
    <source>
        <dbReference type="EMBL" id="EDX71995.1"/>
    </source>
</evidence>
<protein>
    <submittedName>
        <fullName evidence="2">Putative peptidoglycan binding domain protein</fullName>
    </submittedName>
</protein>
<dbReference type="OrthoDB" id="6197780at2"/>
<dbReference type="Proteomes" id="UP000003835">
    <property type="component" value="Unassembled WGS sequence"/>
</dbReference>
<dbReference type="SUPFAM" id="SSF47090">
    <property type="entry name" value="PGBD-like"/>
    <property type="match status" value="2"/>
</dbReference>
<proteinExistence type="predicted"/>
<keyword evidence="3" id="KW-1185">Reference proteome</keyword>
<dbReference type="InterPro" id="IPR052905">
    <property type="entry name" value="LD-transpeptidase_YkuD-like"/>
</dbReference>
<evidence type="ECO:0000259" key="1">
    <source>
        <dbReference type="Pfam" id="PF01471"/>
    </source>
</evidence>
<dbReference type="AlphaFoldDB" id="B4W1J4"/>
<evidence type="ECO:0000313" key="3">
    <source>
        <dbReference type="Proteomes" id="UP000003835"/>
    </source>
</evidence>
<dbReference type="PANTHER" id="PTHR41533:SF1">
    <property type="entry name" value="L,D-TRANSPEPTIDASE YCBB-RELATED"/>
    <property type="match status" value="1"/>
</dbReference>
<feature type="domain" description="Peptidoglycan binding-like" evidence="1">
    <location>
        <begin position="189"/>
        <end position="245"/>
    </location>
</feature>
<dbReference type="RefSeq" id="WP_006105160.1">
    <property type="nucleotide sequence ID" value="NZ_DS989868.1"/>
</dbReference>
<dbReference type="Pfam" id="PF01471">
    <property type="entry name" value="PG_binding_1"/>
    <property type="match status" value="2"/>
</dbReference>
<organism evidence="2 3">
    <name type="scientific">Coleofasciculus chthonoplastes PCC 7420</name>
    <dbReference type="NCBI Taxonomy" id="118168"/>
    <lineage>
        <taxon>Bacteria</taxon>
        <taxon>Bacillati</taxon>
        <taxon>Cyanobacteriota</taxon>
        <taxon>Cyanophyceae</taxon>
        <taxon>Coleofasciculales</taxon>
        <taxon>Coleofasciculaceae</taxon>
        <taxon>Coleofasciculus</taxon>
    </lineage>
</organism>
<reference evidence="2 3" key="1">
    <citation type="submission" date="2008-07" db="EMBL/GenBank/DDBJ databases">
        <authorList>
            <person name="Tandeau de Marsac N."/>
            <person name="Ferriera S."/>
            <person name="Johnson J."/>
            <person name="Kravitz S."/>
            <person name="Beeson K."/>
            <person name="Sutton G."/>
            <person name="Rogers Y.-H."/>
            <person name="Friedman R."/>
            <person name="Frazier M."/>
            <person name="Venter J.C."/>
        </authorList>
    </citation>
    <scope>NUCLEOTIDE SEQUENCE [LARGE SCALE GENOMIC DNA]</scope>
    <source>
        <strain evidence="2 3">PCC 7420</strain>
    </source>
</reference>
<dbReference type="PANTHER" id="PTHR41533">
    <property type="entry name" value="L,D-TRANSPEPTIDASE HI_1667-RELATED"/>
    <property type="match status" value="1"/>
</dbReference>
<dbReference type="InterPro" id="IPR002477">
    <property type="entry name" value="Peptidoglycan-bd-like"/>
</dbReference>
<feature type="domain" description="Peptidoglycan binding-like" evidence="1">
    <location>
        <begin position="67"/>
        <end position="123"/>
    </location>
</feature>
<dbReference type="STRING" id="118168.MC7420_5139"/>
<dbReference type="eggNOG" id="COG3409">
    <property type="taxonomic scope" value="Bacteria"/>
</dbReference>
<accession>B4W1J4</accession>
<name>B4W1J4_9CYAN</name>
<sequence>METLAYSHLIWASENPAEVGLESVNRDEWRLTKPSPVPFHWLLFAIILSSLGLTDKAVAQTLQPGSRGSQVIEIQQRLRELGYFDQQPTGYFGPITTEAVQQFQRSQGLIPDGIVGQRTQSVLFDNFTRISPFDSTFASSTLPPPSTTIGTLPPPPTIGNILSPTRGQVTPPSIETQPSRFRELRPGDRGQEVFELQLKLRQAGFDPGRVDGIYGFQTQNAVEQFQEANNLFPDGVANQDTLQALGLIPTLEQNRYVVVVPIYNGDTLTRVQQYVSGAFTADSGRGKFVNAGSFVDRDGAEAISHRLRSQGLDARVAYFR</sequence>